<feature type="transmembrane region" description="Helical" evidence="2">
    <location>
        <begin position="12"/>
        <end position="34"/>
    </location>
</feature>
<gene>
    <name evidence="3" type="ORF">SAMN03080599_01911</name>
</gene>
<reference evidence="3 4" key="1">
    <citation type="submission" date="2016-10" db="EMBL/GenBank/DDBJ databases">
        <authorList>
            <person name="de Groot N.N."/>
        </authorList>
    </citation>
    <scope>NUCLEOTIDE SEQUENCE [LARGE SCALE GENOMIC DNA]</scope>
    <source>
        <strain evidence="3 4">DSM 2784</strain>
    </source>
</reference>
<feature type="transmembrane region" description="Helical" evidence="2">
    <location>
        <begin position="60"/>
        <end position="86"/>
    </location>
</feature>
<evidence type="ECO:0000313" key="4">
    <source>
        <dbReference type="Proteomes" id="UP000199208"/>
    </source>
</evidence>
<dbReference type="RefSeq" id="WP_092590870.1">
    <property type="nucleotide sequence ID" value="NZ_FMWL01000008.1"/>
</dbReference>
<feature type="compositionally biased region" description="Low complexity" evidence="1">
    <location>
        <begin position="350"/>
        <end position="359"/>
    </location>
</feature>
<evidence type="ECO:0000256" key="1">
    <source>
        <dbReference type="SAM" id="MobiDB-lite"/>
    </source>
</evidence>
<evidence type="ECO:0000313" key="3">
    <source>
        <dbReference type="EMBL" id="SCZ79710.1"/>
    </source>
</evidence>
<protein>
    <submittedName>
        <fullName evidence="3">Uncharacterized membrane protein</fullName>
    </submittedName>
</protein>
<accession>A0A1G5S1B5</accession>
<keyword evidence="2" id="KW-1133">Transmembrane helix</keyword>
<dbReference type="STRING" id="1120920.SAMN03080599_01911"/>
<dbReference type="InterPro" id="IPR018723">
    <property type="entry name" value="DUF2254_membrane"/>
</dbReference>
<keyword evidence="4" id="KW-1185">Reference proteome</keyword>
<dbReference type="Proteomes" id="UP000199208">
    <property type="component" value="Unassembled WGS sequence"/>
</dbReference>
<dbReference type="OrthoDB" id="2955631at2"/>
<organism evidence="3 4">
    <name type="scientific">Acidaminobacter hydrogenoformans DSM 2784</name>
    <dbReference type="NCBI Taxonomy" id="1120920"/>
    <lineage>
        <taxon>Bacteria</taxon>
        <taxon>Bacillati</taxon>
        <taxon>Bacillota</taxon>
        <taxon>Clostridia</taxon>
        <taxon>Peptostreptococcales</taxon>
        <taxon>Acidaminobacteraceae</taxon>
        <taxon>Acidaminobacter</taxon>
    </lineage>
</organism>
<feature type="transmembrane region" description="Helical" evidence="2">
    <location>
        <begin position="107"/>
        <end position="126"/>
    </location>
</feature>
<feature type="transmembrane region" description="Helical" evidence="2">
    <location>
        <begin position="132"/>
        <end position="152"/>
    </location>
</feature>
<keyword evidence="2" id="KW-0472">Membrane</keyword>
<keyword evidence="2" id="KW-0812">Transmembrane</keyword>
<proteinExistence type="predicted"/>
<evidence type="ECO:0000256" key="2">
    <source>
        <dbReference type="SAM" id="Phobius"/>
    </source>
</evidence>
<dbReference type="EMBL" id="FMWL01000008">
    <property type="protein sequence ID" value="SCZ79710.1"/>
    <property type="molecule type" value="Genomic_DNA"/>
</dbReference>
<feature type="region of interest" description="Disordered" evidence="1">
    <location>
        <begin position="341"/>
        <end position="365"/>
    </location>
</feature>
<sequence>MLNKLKLMIRKRVWFYPALISSFSFILAFAVGWFDLSKVIQPSDGFPTLFLTSVDLAKTILSVIAGSLITMTTFTFSTTMVVLTTYASQFSPRTVENFLSDDDTMKVLGVFMGGFVYAIITLMFMRNSLGDHLVVSATIGIAYALVCLVQFMRYIQHVGSYIQTQNLIQRLFDEADENIEAYMKLLAGGELAKAYDPGEHAFVMRLKSKQYGYIQIMEHEKLAAHARDLGARLVVDKVNGQFVTDETPLISLYFDKAFDAEAGDMEKLLDFIRIGNVKLEYQNFNFSIQKIVEIALRAISPGINDPNTARHCLKMLGVLMSRLGALEGGYVVFRAPENAEDADGDHGADGADVSDSGSGNENEEPWSSAAFETIDFKQELFDGFYQIVHYGKSDVSVMLALLKALRYIMEKASLENRRAVLEFLDALWLKLDPALLEGYDRTMLERERSDIQVLITASV</sequence>
<dbReference type="AlphaFoldDB" id="A0A1G5S1B5"/>
<dbReference type="Pfam" id="PF10011">
    <property type="entry name" value="DUF2254"/>
    <property type="match status" value="1"/>
</dbReference>
<name>A0A1G5S1B5_9FIRM</name>